<dbReference type="GO" id="GO:0032259">
    <property type="term" value="P:methylation"/>
    <property type="evidence" value="ECO:0007669"/>
    <property type="project" value="UniProtKB-KW"/>
</dbReference>
<evidence type="ECO:0000256" key="3">
    <source>
        <dbReference type="ARBA" id="ARBA00022679"/>
    </source>
</evidence>
<dbReference type="GO" id="GO:0008170">
    <property type="term" value="F:N-methyltransferase activity"/>
    <property type="evidence" value="ECO:0007669"/>
    <property type="project" value="InterPro"/>
</dbReference>
<evidence type="ECO:0000313" key="5">
    <source>
        <dbReference type="EMBL" id="MPM49568.1"/>
    </source>
</evidence>
<proteinExistence type="inferred from homology"/>
<accession>A0A645AA35</accession>
<dbReference type="GO" id="GO:0005737">
    <property type="term" value="C:cytoplasm"/>
    <property type="evidence" value="ECO:0007669"/>
    <property type="project" value="TreeGrafter"/>
</dbReference>
<dbReference type="InterPro" id="IPR002052">
    <property type="entry name" value="DNA_methylase_N6_adenine_CS"/>
</dbReference>
<dbReference type="PANTHER" id="PTHR13370:SF3">
    <property type="entry name" value="TRNA (GUANINE(10)-N2)-METHYLTRANSFERASE HOMOLOG"/>
    <property type="match status" value="1"/>
</dbReference>
<dbReference type="PANTHER" id="PTHR13370">
    <property type="entry name" value="RNA METHYLASE-RELATED"/>
    <property type="match status" value="1"/>
</dbReference>
<reference evidence="5" key="1">
    <citation type="submission" date="2019-08" db="EMBL/GenBank/DDBJ databases">
        <authorList>
            <person name="Kucharzyk K."/>
            <person name="Murdoch R.W."/>
            <person name="Higgins S."/>
            <person name="Loffler F."/>
        </authorList>
    </citation>
    <scope>NUCLEOTIDE SEQUENCE</scope>
</reference>
<dbReference type="SUPFAM" id="SSF53335">
    <property type="entry name" value="S-adenosyl-L-methionine-dependent methyltransferases"/>
    <property type="match status" value="1"/>
</dbReference>
<dbReference type="GO" id="GO:0009007">
    <property type="term" value="F:site-specific DNA-methyltransferase (adenine-specific) activity"/>
    <property type="evidence" value="ECO:0007669"/>
    <property type="project" value="UniProtKB-EC"/>
</dbReference>
<dbReference type="InterPro" id="IPR001091">
    <property type="entry name" value="RM_Methyltransferase"/>
</dbReference>
<evidence type="ECO:0000256" key="1">
    <source>
        <dbReference type="ARBA" id="ARBA00006594"/>
    </source>
</evidence>
<protein>
    <submittedName>
        <fullName evidence="5">DNA adenine methyltransferase YhdJ</fullName>
        <ecNumber evidence="5">2.1.1.72</ecNumber>
    </submittedName>
</protein>
<dbReference type="Gene3D" id="3.40.50.150">
    <property type="entry name" value="Vaccinia Virus protein VP39"/>
    <property type="match status" value="1"/>
</dbReference>
<feature type="domain" description="DNA methylase N-4/N-6" evidence="4">
    <location>
        <begin position="25"/>
        <end position="213"/>
    </location>
</feature>
<organism evidence="5">
    <name type="scientific">bioreactor metagenome</name>
    <dbReference type="NCBI Taxonomy" id="1076179"/>
    <lineage>
        <taxon>unclassified sequences</taxon>
        <taxon>metagenomes</taxon>
        <taxon>ecological metagenomes</taxon>
    </lineage>
</organism>
<dbReference type="PROSITE" id="PS00092">
    <property type="entry name" value="N6_MTASE"/>
    <property type="match status" value="1"/>
</dbReference>
<comment type="caution">
    <text evidence="5">The sequence shown here is derived from an EMBL/GenBank/DDBJ whole genome shotgun (WGS) entry which is preliminary data.</text>
</comment>
<gene>
    <name evidence="5" type="primary">yhdJ_4</name>
    <name evidence="5" type="ORF">SDC9_96298</name>
</gene>
<dbReference type="InterPro" id="IPR002941">
    <property type="entry name" value="DNA_methylase_N4/N6"/>
</dbReference>
<dbReference type="EC" id="2.1.1.72" evidence="5"/>
<comment type="similarity">
    <text evidence="1">Belongs to the N(4)/N(6)-methyltransferase family.</text>
</comment>
<keyword evidence="2 5" id="KW-0489">Methyltransferase</keyword>
<dbReference type="EMBL" id="VSSQ01012580">
    <property type="protein sequence ID" value="MPM49568.1"/>
    <property type="molecule type" value="Genomic_DNA"/>
</dbReference>
<dbReference type="Pfam" id="PF01555">
    <property type="entry name" value="N6_N4_Mtase"/>
    <property type="match status" value="1"/>
</dbReference>
<evidence type="ECO:0000259" key="4">
    <source>
        <dbReference type="Pfam" id="PF01555"/>
    </source>
</evidence>
<name>A0A645AA35_9ZZZZ</name>
<dbReference type="PRINTS" id="PR00508">
    <property type="entry name" value="S21N4MTFRASE"/>
</dbReference>
<dbReference type="AlphaFoldDB" id="A0A645AA35"/>
<keyword evidence="3 5" id="KW-0808">Transferase</keyword>
<dbReference type="GO" id="GO:0003677">
    <property type="term" value="F:DNA binding"/>
    <property type="evidence" value="ECO:0007669"/>
    <property type="project" value="InterPro"/>
</dbReference>
<evidence type="ECO:0000256" key="2">
    <source>
        <dbReference type="ARBA" id="ARBA00022603"/>
    </source>
</evidence>
<dbReference type="InterPro" id="IPR029063">
    <property type="entry name" value="SAM-dependent_MTases_sf"/>
</dbReference>
<sequence length="221" mass="24838">MKLQENTIIHADSLTVLRQMEAESVDAIITDPPYGINYRSKTDASVLNDKTPFIWWLYDACRVLKSGDSGRGCLICFTRWDVEQVFIDAMRLAGFIVKSEVIWDKVYHGMGDTKAQFAPTHENIIFAVKGKFSFPGHRPKDLITYQKLASSQMVHPTEKPVGLLANLITAVTKPGDLIVDPFAGSGSTLIAAHKTGRRFIGIELDDEHYEKAQRRIEEAKR</sequence>